<name>A0A932HZY6_UNCTE</name>
<sequence length="265" mass="29118">MRKRRDTPDFVRSSKILRTSYHPGAEERALAGRLLGSQRASEREALGQLLLSGICQKMRIPPVRLRVIETPQPHTLRGGRLAAKLYGVYHFEEQLIQIAHYTAIREKVVAGKTFFDTLIHEFMHHLDRKHYRIPSTPHSPGFYSRIEDLKAKLYGPGRPVGKSPEEERWARPPKGLLAALEEAREAARQGEAPGEAEEAPPPPPRRPRWTPPGGNSLFPDAPPSLSAAAGSRTPSGAGAGAPRPASKPRSSHQLTLAFGDADGPP</sequence>
<dbReference type="Proteomes" id="UP000782312">
    <property type="component" value="Unassembled WGS sequence"/>
</dbReference>
<organism evidence="2 3">
    <name type="scientific">Tectimicrobiota bacterium</name>
    <dbReference type="NCBI Taxonomy" id="2528274"/>
    <lineage>
        <taxon>Bacteria</taxon>
        <taxon>Pseudomonadati</taxon>
        <taxon>Nitrospinota/Tectimicrobiota group</taxon>
        <taxon>Candidatus Tectimicrobiota</taxon>
    </lineage>
</organism>
<dbReference type="EMBL" id="JACPUR010000024">
    <property type="protein sequence ID" value="MBI3128138.1"/>
    <property type="molecule type" value="Genomic_DNA"/>
</dbReference>
<evidence type="ECO:0000313" key="3">
    <source>
        <dbReference type="Proteomes" id="UP000782312"/>
    </source>
</evidence>
<protein>
    <recommendedName>
        <fullName evidence="4">WLM domain-containing protein</fullName>
    </recommendedName>
</protein>
<feature type="compositionally biased region" description="Low complexity" evidence="1">
    <location>
        <begin position="226"/>
        <end position="248"/>
    </location>
</feature>
<evidence type="ECO:0008006" key="4">
    <source>
        <dbReference type="Google" id="ProtNLM"/>
    </source>
</evidence>
<reference evidence="2" key="1">
    <citation type="submission" date="2020-07" db="EMBL/GenBank/DDBJ databases">
        <title>Huge and variable diversity of episymbiotic CPR bacteria and DPANN archaea in groundwater ecosystems.</title>
        <authorList>
            <person name="He C.Y."/>
            <person name="Keren R."/>
            <person name="Whittaker M."/>
            <person name="Farag I.F."/>
            <person name="Doudna J."/>
            <person name="Cate J.H.D."/>
            <person name="Banfield J.F."/>
        </authorList>
    </citation>
    <scope>NUCLEOTIDE SEQUENCE</scope>
    <source>
        <strain evidence="2">NC_groundwater_763_Ag_S-0.2um_68_21</strain>
    </source>
</reference>
<gene>
    <name evidence="2" type="ORF">HYZ11_11085</name>
</gene>
<accession>A0A932HZY6</accession>
<feature type="region of interest" description="Disordered" evidence="1">
    <location>
        <begin position="183"/>
        <end position="265"/>
    </location>
</feature>
<dbReference type="AlphaFoldDB" id="A0A932HZY6"/>
<evidence type="ECO:0000313" key="2">
    <source>
        <dbReference type="EMBL" id="MBI3128138.1"/>
    </source>
</evidence>
<proteinExistence type="predicted"/>
<evidence type="ECO:0000256" key="1">
    <source>
        <dbReference type="SAM" id="MobiDB-lite"/>
    </source>
</evidence>
<comment type="caution">
    <text evidence="2">The sequence shown here is derived from an EMBL/GenBank/DDBJ whole genome shotgun (WGS) entry which is preliminary data.</text>
</comment>